<sequence>MLFVAKVSIFTPFLSLLSYASGSPSSYSNIDSKVAPGATISYKQTCICETTPGVKAFSGYIHLPNALLSDSGGATPYNASMFFWYFESRNDPKSAPLSLYLGGGPGTNSLGGATFENGPCYINADSNSTTLNPWSWNNNVNMLYIDQPAQVGFSYDELVVSTLDFLTGKIGVANGTIETNETFVTGVLPTQNMGASANTTANAARILWKFTQIWTQEFPEWKSTNDRISIWANSYGGHWAPGAMSHFQNQNRRIENGTLDGISAKRLRLDTLGLSNGCVDAKIEAPFYPEMAFNNTYGFKTIPEDAYHESLNNLTKPGGCNDLIDQCRELAVYDPSNAGVNETVNQACALATMYCFQFVQGAYVNLSGRSAFDISLTKPAVFPPEYIMGYMNQEWVQNDLGVPLNFSISASFLVNVIFGVTGDPVKLTIDTMNSIAEGGVKIALVHGDRDYRCNWLGGEAVSLALEYHSSSQFRSAGYEPITTNSSYQGGVVRQHEKISFSRVFDAGHAVGAYQPETVSQIFDRVMLDKDVATGNVSISVDGHGNYSSKGPMSSFGIKNTLPESPKSECYVWDVVNTCTEEEVLALVNGTAVLKDFILTDVVV</sequence>
<organism evidence="1 2">
    <name type="scientific">Lindgomyces ingoldianus</name>
    <dbReference type="NCBI Taxonomy" id="673940"/>
    <lineage>
        <taxon>Eukaryota</taxon>
        <taxon>Fungi</taxon>
        <taxon>Dikarya</taxon>
        <taxon>Ascomycota</taxon>
        <taxon>Pezizomycotina</taxon>
        <taxon>Dothideomycetes</taxon>
        <taxon>Pleosporomycetidae</taxon>
        <taxon>Pleosporales</taxon>
        <taxon>Lindgomycetaceae</taxon>
        <taxon>Lindgomyces</taxon>
    </lineage>
</organism>
<protein>
    <submittedName>
        <fullName evidence="1">Alpha/beta-hydrolase</fullName>
    </submittedName>
</protein>
<gene>
    <name evidence="1" type="ORF">BDR25DRAFT_333277</name>
</gene>
<proteinExistence type="predicted"/>
<reference evidence="1" key="1">
    <citation type="journal article" date="2020" name="Stud. Mycol.">
        <title>101 Dothideomycetes genomes: a test case for predicting lifestyles and emergence of pathogens.</title>
        <authorList>
            <person name="Haridas S."/>
            <person name="Albert R."/>
            <person name="Binder M."/>
            <person name="Bloem J."/>
            <person name="Labutti K."/>
            <person name="Salamov A."/>
            <person name="Andreopoulos B."/>
            <person name="Baker S."/>
            <person name="Barry K."/>
            <person name="Bills G."/>
            <person name="Bluhm B."/>
            <person name="Cannon C."/>
            <person name="Castanera R."/>
            <person name="Culley D."/>
            <person name="Daum C."/>
            <person name="Ezra D."/>
            <person name="Gonzalez J."/>
            <person name="Henrissat B."/>
            <person name="Kuo A."/>
            <person name="Liang C."/>
            <person name="Lipzen A."/>
            <person name="Lutzoni F."/>
            <person name="Magnuson J."/>
            <person name="Mondo S."/>
            <person name="Nolan M."/>
            <person name="Ohm R."/>
            <person name="Pangilinan J."/>
            <person name="Park H.-J."/>
            <person name="Ramirez L."/>
            <person name="Alfaro M."/>
            <person name="Sun H."/>
            <person name="Tritt A."/>
            <person name="Yoshinaga Y."/>
            <person name="Zwiers L.-H."/>
            <person name="Turgeon B."/>
            <person name="Goodwin S."/>
            <person name="Spatafora J."/>
            <person name="Crous P."/>
            <person name="Grigoriev I."/>
        </authorList>
    </citation>
    <scope>NUCLEOTIDE SEQUENCE</scope>
    <source>
        <strain evidence="1">ATCC 200398</strain>
    </source>
</reference>
<name>A0ACB6R256_9PLEO</name>
<dbReference type="EMBL" id="MU003502">
    <property type="protein sequence ID" value="KAF2472417.1"/>
    <property type="molecule type" value="Genomic_DNA"/>
</dbReference>
<evidence type="ECO:0000313" key="2">
    <source>
        <dbReference type="Proteomes" id="UP000799755"/>
    </source>
</evidence>
<accession>A0ACB6R256</accession>
<dbReference type="Proteomes" id="UP000799755">
    <property type="component" value="Unassembled WGS sequence"/>
</dbReference>
<evidence type="ECO:0000313" key="1">
    <source>
        <dbReference type="EMBL" id="KAF2472417.1"/>
    </source>
</evidence>
<keyword evidence="2" id="KW-1185">Reference proteome</keyword>
<comment type="caution">
    <text evidence="1">The sequence shown here is derived from an EMBL/GenBank/DDBJ whole genome shotgun (WGS) entry which is preliminary data.</text>
</comment>